<sequence length="108" mass="12567">MCVSMHLCLINQDVDSFVCLFPSFCFPLDVVLSAQHLRKKLHDAFRFQLKLQLQRHNIWKSMFRHWPTILIMIKSMGCLTIQTQTVRAAVGCRGYQKFLGYAPAMLAY</sequence>
<organism evidence="1 2">
    <name type="scientific">Dioscorea alata</name>
    <name type="common">Purple yam</name>
    <dbReference type="NCBI Taxonomy" id="55571"/>
    <lineage>
        <taxon>Eukaryota</taxon>
        <taxon>Viridiplantae</taxon>
        <taxon>Streptophyta</taxon>
        <taxon>Embryophyta</taxon>
        <taxon>Tracheophyta</taxon>
        <taxon>Spermatophyta</taxon>
        <taxon>Magnoliopsida</taxon>
        <taxon>Liliopsida</taxon>
        <taxon>Dioscoreales</taxon>
        <taxon>Dioscoreaceae</taxon>
        <taxon>Dioscorea</taxon>
    </lineage>
</organism>
<keyword evidence="2" id="KW-1185">Reference proteome</keyword>
<proteinExistence type="predicted"/>
<gene>
    <name evidence="1" type="ORF">IHE45_16G001400</name>
</gene>
<dbReference type="Proteomes" id="UP000827976">
    <property type="component" value="Chromosome 16"/>
</dbReference>
<reference evidence="2" key="1">
    <citation type="journal article" date="2022" name="Nat. Commun.">
        <title>Chromosome evolution and the genetic basis of agronomically important traits in greater yam.</title>
        <authorList>
            <person name="Bredeson J.V."/>
            <person name="Lyons J.B."/>
            <person name="Oniyinde I.O."/>
            <person name="Okereke N.R."/>
            <person name="Kolade O."/>
            <person name="Nnabue I."/>
            <person name="Nwadili C.O."/>
            <person name="Hribova E."/>
            <person name="Parker M."/>
            <person name="Nwogha J."/>
            <person name="Shu S."/>
            <person name="Carlson J."/>
            <person name="Kariba R."/>
            <person name="Muthemba S."/>
            <person name="Knop K."/>
            <person name="Barton G.J."/>
            <person name="Sherwood A.V."/>
            <person name="Lopez-Montes A."/>
            <person name="Asiedu R."/>
            <person name="Jamnadass R."/>
            <person name="Muchugi A."/>
            <person name="Goodstein D."/>
            <person name="Egesi C.N."/>
            <person name="Featherston J."/>
            <person name="Asfaw A."/>
            <person name="Simpson G.G."/>
            <person name="Dolezel J."/>
            <person name="Hendre P.S."/>
            <person name="Van Deynze A."/>
            <person name="Kumar P.L."/>
            <person name="Obidiegwu J.E."/>
            <person name="Bhattacharjee R."/>
            <person name="Rokhsar D.S."/>
        </authorList>
    </citation>
    <scope>NUCLEOTIDE SEQUENCE [LARGE SCALE GENOMIC DNA]</scope>
    <source>
        <strain evidence="2">cv. TDa95/00328</strain>
    </source>
</reference>
<comment type="caution">
    <text evidence="1">The sequence shown here is derived from an EMBL/GenBank/DDBJ whole genome shotgun (WGS) entry which is preliminary data.</text>
</comment>
<evidence type="ECO:0000313" key="2">
    <source>
        <dbReference type="Proteomes" id="UP000827976"/>
    </source>
</evidence>
<evidence type="ECO:0000313" key="1">
    <source>
        <dbReference type="EMBL" id="KAH7658958.1"/>
    </source>
</evidence>
<name>A0ACB7UF96_DIOAL</name>
<dbReference type="EMBL" id="CM037026">
    <property type="protein sequence ID" value="KAH7658958.1"/>
    <property type="molecule type" value="Genomic_DNA"/>
</dbReference>
<protein>
    <submittedName>
        <fullName evidence="1">Uncharacterized protein</fullName>
    </submittedName>
</protein>
<accession>A0ACB7UF96</accession>